<dbReference type="STRING" id="428990.SAMN06295987_11610"/>
<evidence type="ECO:0000313" key="3">
    <source>
        <dbReference type="Proteomes" id="UP000190989"/>
    </source>
</evidence>
<feature type="domain" description="Microcin J25-processing protein McjB C-terminal" evidence="1">
    <location>
        <begin position="102"/>
        <end position="215"/>
    </location>
</feature>
<sequence length="217" mass="23915">MSSLHFCRVGTRAVFLDIRANRYFALPEKLNTSFVSAIGDCVMGTVSPDELAALKTGMSDLSGFKGTVSVQEFQAFATATSDHAPDSNSVPIPALLLMQVAIACFSAKLLVRLCPLHWLLARIGQNHPHKPKPPSTQIQDHLAGAFRRVQLLMGKDGNCLPHTLAFVWLSRRLGYTPRLVIGVRINPFGAHCWCQDGPVVLNDHFENVRTYQPILIL</sequence>
<dbReference type="InterPro" id="IPR053521">
    <property type="entry name" value="McjB-like"/>
</dbReference>
<evidence type="ECO:0000259" key="1">
    <source>
        <dbReference type="Pfam" id="PF13471"/>
    </source>
</evidence>
<keyword evidence="3" id="KW-1185">Reference proteome</keyword>
<proteinExistence type="predicted"/>
<evidence type="ECO:0000313" key="2">
    <source>
        <dbReference type="EMBL" id="SLK11839.1"/>
    </source>
</evidence>
<dbReference type="AlphaFoldDB" id="A0A1U6IUZ3"/>
<dbReference type="Proteomes" id="UP000190989">
    <property type="component" value="Unassembled WGS sequence"/>
</dbReference>
<protein>
    <submittedName>
        <fullName evidence="2">Transglutaminase-like superfamily protein</fullName>
    </submittedName>
</protein>
<reference evidence="3" key="1">
    <citation type="submission" date="2017-02" db="EMBL/GenBank/DDBJ databases">
        <authorList>
            <person name="Varghese N."/>
            <person name="Submissions S."/>
        </authorList>
    </citation>
    <scope>NUCLEOTIDE SEQUENCE [LARGE SCALE GENOMIC DNA]</scope>
    <source>
        <strain evidence="3">SM117</strain>
    </source>
</reference>
<dbReference type="InterPro" id="IPR032708">
    <property type="entry name" value="McjB_C"/>
</dbReference>
<gene>
    <name evidence="2" type="ORF">SAMN06295987_11610</name>
</gene>
<dbReference type="EMBL" id="FVZE01000016">
    <property type="protein sequence ID" value="SLK11839.1"/>
    <property type="molecule type" value="Genomic_DNA"/>
</dbReference>
<dbReference type="NCBIfam" id="NF033537">
    <property type="entry name" value="lasso_biosyn_B2"/>
    <property type="match status" value="1"/>
</dbReference>
<dbReference type="Pfam" id="PF13471">
    <property type="entry name" value="Transglut_core3"/>
    <property type="match status" value="1"/>
</dbReference>
<accession>A0A1U6IUZ3</accession>
<name>A0A1U6IUZ3_9SPHN</name>
<organism evidence="2 3">
    <name type="scientific">Novosphingobium mathurense</name>
    <dbReference type="NCBI Taxonomy" id="428990"/>
    <lineage>
        <taxon>Bacteria</taxon>
        <taxon>Pseudomonadati</taxon>
        <taxon>Pseudomonadota</taxon>
        <taxon>Alphaproteobacteria</taxon>
        <taxon>Sphingomonadales</taxon>
        <taxon>Sphingomonadaceae</taxon>
        <taxon>Novosphingobium</taxon>
    </lineage>
</organism>